<keyword evidence="3" id="KW-1185">Reference proteome</keyword>
<dbReference type="EMBL" id="DS985242">
    <property type="protein sequence ID" value="EDV27417.1"/>
    <property type="molecule type" value="Genomic_DNA"/>
</dbReference>
<dbReference type="InParanoid" id="B3RNA1"/>
<dbReference type="eggNOG" id="ENOG502T791">
    <property type="taxonomic scope" value="Eukaryota"/>
</dbReference>
<dbReference type="CDD" id="cd07429">
    <property type="entry name" value="Cby_like"/>
    <property type="match status" value="1"/>
</dbReference>
<name>B3RNA1_TRIAD</name>
<accession>B3RNA1</accession>
<dbReference type="HOGENOM" id="CLU_134504_0_0_1"/>
<proteinExistence type="predicted"/>
<dbReference type="GeneID" id="6751035"/>
<sequence>MPLFSRNGLGGLISQKKPRQGQQNVATPQPNNLDPVSLENGAIKVKLGHNVLCYEDGLWTSEVGGSSGNTLKEITRIKKHNIQLAEENNLLKYKINVLLDMLAVSNADYVLKDNELEYQRKHKQSCDK</sequence>
<dbReference type="Proteomes" id="UP000009022">
    <property type="component" value="Unassembled WGS sequence"/>
</dbReference>
<dbReference type="CTD" id="6751035"/>
<dbReference type="FunCoup" id="B3RNA1">
    <property type="interactions" value="309"/>
</dbReference>
<evidence type="ECO:0000313" key="3">
    <source>
        <dbReference type="Proteomes" id="UP000009022"/>
    </source>
</evidence>
<dbReference type="InterPro" id="IPR028118">
    <property type="entry name" value="Chibby_fam"/>
</dbReference>
<dbReference type="RefSeq" id="XP_002109251.1">
    <property type="nucleotide sequence ID" value="XM_002109215.1"/>
</dbReference>
<protein>
    <submittedName>
        <fullName evidence="2">Uncharacterized protein</fullName>
    </submittedName>
</protein>
<dbReference type="OMA" id="KNTPCKS"/>
<dbReference type="STRING" id="10228.B3RNA1"/>
<dbReference type="PhylomeDB" id="B3RNA1"/>
<dbReference type="AlphaFoldDB" id="B3RNA1"/>
<evidence type="ECO:0000313" key="2">
    <source>
        <dbReference type="EMBL" id="EDV27417.1"/>
    </source>
</evidence>
<dbReference type="Pfam" id="PF14645">
    <property type="entry name" value="Chibby"/>
    <property type="match status" value="1"/>
</dbReference>
<organism evidence="2 3">
    <name type="scientific">Trichoplax adhaerens</name>
    <name type="common">Trichoplax reptans</name>
    <dbReference type="NCBI Taxonomy" id="10228"/>
    <lineage>
        <taxon>Eukaryota</taxon>
        <taxon>Metazoa</taxon>
        <taxon>Placozoa</taxon>
        <taxon>Uniplacotomia</taxon>
        <taxon>Trichoplacea</taxon>
        <taxon>Trichoplacidae</taxon>
        <taxon>Trichoplax</taxon>
    </lineage>
</organism>
<feature type="compositionally biased region" description="Polar residues" evidence="1">
    <location>
        <begin position="20"/>
        <end position="34"/>
    </location>
</feature>
<reference evidence="2 3" key="1">
    <citation type="journal article" date="2008" name="Nature">
        <title>The Trichoplax genome and the nature of placozoans.</title>
        <authorList>
            <person name="Srivastava M."/>
            <person name="Begovic E."/>
            <person name="Chapman J."/>
            <person name="Putnam N.H."/>
            <person name="Hellsten U."/>
            <person name="Kawashima T."/>
            <person name="Kuo A."/>
            <person name="Mitros T."/>
            <person name="Salamov A."/>
            <person name="Carpenter M.L."/>
            <person name="Signorovitch A.Y."/>
            <person name="Moreno M.A."/>
            <person name="Kamm K."/>
            <person name="Grimwood J."/>
            <person name="Schmutz J."/>
            <person name="Shapiro H."/>
            <person name="Grigoriev I.V."/>
            <person name="Buss L.W."/>
            <person name="Schierwater B."/>
            <person name="Dellaporta S.L."/>
            <person name="Rokhsar D.S."/>
        </authorList>
    </citation>
    <scope>NUCLEOTIDE SEQUENCE [LARGE SCALE GENOMIC DNA]</scope>
    <source>
        <strain evidence="2 3">Grell-BS-1999</strain>
    </source>
</reference>
<evidence type="ECO:0000256" key="1">
    <source>
        <dbReference type="SAM" id="MobiDB-lite"/>
    </source>
</evidence>
<gene>
    <name evidence="2" type="ORF">TRIADDRAFT_53092</name>
</gene>
<dbReference type="KEGG" id="tad:TRIADDRAFT_53092"/>
<dbReference type="OrthoDB" id="2145765at2759"/>
<feature type="region of interest" description="Disordered" evidence="1">
    <location>
        <begin position="1"/>
        <end position="37"/>
    </location>
</feature>